<dbReference type="SUPFAM" id="SSF52768">
    <property type="entry name" value="Arginase/deacetylase"/>
    <property type="match status" value="1"/>
</dbReference>
<dbReference type="Pfam" id="PF00850">
    <property type="entry name" value="Hist_deacetyl"/>
    <property type="match status" value="1"/>
</dbReference>
<dbReference type="PANTHER" id="PTHR10625">
    <property type="entry name" value="HISTONE DEACETYLASE HDAC1-RELATED"/>
    <property type="match status" value="1"/>
</dbReference>
<keyword evidence="3" id="KW-1185">Reference proteome</keyword>
<sequence>GLCDVTPEGFAHLTHMLMSLAGGKVILVLEGGYNLTSVAESLCSCVTTLLGDPCPLLEPYSVSDSALDSINSTVRVHSQYWRNLKQDDPVN</sequence>
<dbReference type="InterPro" id="IPR037138">
    <property type="entry name" value="His_deacetylse_dom_sf"/>
</dbReference>
<dbReference type="Gene3D" id="3.40.800.20">
    <property type="entry name" value="Histone deacetylase domain"/>
    <property type="match status" value="1"/>
</dbReference>
<dbReference type="InterPro" id="IPR023696">
    <property type="entry name" value="Ureohydrolase_dom_sf"/>
</dbReference>
<dbReference type="AlphaFoldDB" id="A0A6S7JX33"/>
<feature type="non-terminal residue" evidence="2">
    <location>
        <position position="1"/>
    </location>
</feature>
<evidence type="ECO:0000313" key="3">
    <source>
        <dbReference type="Proteomes" id="UP001152795"/>
    </source>
</evidence>
<reference evidence="2" key="1">
    <citation type="submission" date="2020-04" db="EMBL/GenBank/DDBJ databases">
        <authorList>
            <person name="Alioto T."/>
            <person name="Alioto T."/>
            <person name="Gomez Garrido J."/>
        </authorList>
    </citation>
    <scope>NUCLEOTIDE SEQUENCE</scope>
    <source>
        <strain evidence="2">A484AB</strain>
    </source>
</reference>
<evidence type="ECO:0000259" key="1">
    <source>
        <dbReference type="Pfam" id="PF00850"/>
    </source>
</evidence>
<comment type="caution">
    <text evidence="2">The sequence shown here is derived from an EMBL/GenBank/DDBJ whole genome shotgun (WGS) entry which is preliminary data.</text>
</comment>
<accession>A0A6S7JX33</accession>
<organism evidence="2 3">
    <name type="scientific">Paramuricea clavata</name>
    <name type="common">Red gorgonian</name>
    <name type="synonym">Violescent sea-whip</name>
    <dbReference type="NCBI Taxonomy" id="317549"/>
    <lineage>
        <taxon>Eukaryota</taxon>
        <taxon>Metazoa</taxon>
        <taxon>Cnidaria</taxon>
        <taxon>Anthozoa</taxon>
        <taxon>Octocorallia</taxon>
        <taxon>Malacalcyonacea</taxon>
        <taxon>Plexauridae</taxon>
        <taxon>Paramuricea</taxon>
    </lineage>
</organism>
<dbReference type="GO" id="GO:0040029">
    <property type="term" value="P:epigenetic regulation of gene expression"/>
    <property type="evidence" value="ECO:0007669"/>
    <property type="project" value="TreeGrafter"/>
</dbReference>
<dbReference type="GO" id="GO:0000118">
    <property type="term" value="C:histone deacetylase complex"/>
    <property type="evidence" value="ECO:0007669"/>
    <property type="project" value="TreeGrafter"/>
</dbReference>
<dbReference type="Proteomes" id="UP001152795">
    <property type="component" value="Unassembled WGS sequence"/>
</dbReference>
<feature type="domain" description="Histone deacetylase" evidence="1">
    <location>
        <begin position="3"/>
        <end position="48"/>
    </location>
</feature>
<evidence type="ECO:0000313" key="2">
    <source>
        <dbReference type="EMBL" id="CAB4035668.1"/>
    </source>
</evidence>
<dbReference type="PANTHER" id="PTHR10625:SF38">
    <property type="entry name" value="HISTONE DEACETYLASE 6, ISOFORM G"/>
    <property type="match status" value="1"/>
</dbReference>
<name>A0A6S7JX33_PARCT</name>
<dbReference type="OrthoDB" id="424012at2759"/>
<proteinExistence type="predicted"/>
<dbReference type="GO" id="GO:0004407">
    <property type="term" value="F:histone deacetylase activity"/>
    <property type="evidence" value="ECO:0007669"/>
    <property type="project" value="TreeGrafter"/>
</dbReference>
<protein>
    <submittedName>
        <fullName evidence="2">Histone deacetylase 6 isoform X1</fullName>
    </submittedName>
</protein>
<gene>
    <name evidence="2" type="ORF">PACLA_8A063751</name>
</gene>
<dbReference type="InterPro" id="IPR023801">
    <property type="entry name" value="His_deacetylse_dom"/>
</dbReference>
<dbReference type="EMBL" id="CACRXK020021260">
    <property type="protein sequence ID" value="CAB4035668.1"/>
    <property type="molecule type" value="Genomic_DNA"/>
</dbReference>